<feature type="domain" description="DUF4371" evidence="1">
    <location>
        <begin position="69"/>
        <end position="242"/>
    </location>
</feature>
<dbReference type="Pfam" id="PF14291">
    <property type="entry name" value="DUF4371"/>
    <property type="match status" value="1"/>
</dbReference>
<reference evidence="2 3" key="1">
    <citation type="submission" date="2023-10" db="EMBL/GenBank/DDBJ databases">
        <title>Chromosome-scale genome assembly provides insights into flower coloration mechanisms of Canna indica.</title>
        <authorList>
            <person name="Li C."/>
        </authorList>
    </citation>
    <scope>NUCLEOTIDE SEQUENCE [LARGE SCALE GENOMIC DNA]</scope>
    <source>
        <tissue evidence="2">Flower</tissue>
    </source>
</reference>
<accession>A0AAQ3Q2G8</accession>
<proteinExistence type="predicted"/>
<dbReference type="InterPro" id="IPR025398">
    <property type="entry name" value="DUF4371"/>
</dbReference>
<organism evidence="2 3">
    <name type="scientific">Canna indica</name>
    <name type="common">Indian-shot</name>
    <dbReference type="NCBI Taxonomy" id="4628"/>
    <lineage>
        <taxon>Eukaryota</taxon>
        <taxon>Viridiplantae</taxon>
        <taxon>Streptophyta</taxon>
        <taxon>Embryophyta</taxon>
        <taxon>Tracheophyta</taxon>
        <taxon>Spermatophyta</taxon>
        <taxon>Magnoliopsida</taxon>
        <taxon>Liliopsida</taxon>
        <taxon>Zingiberales</taxon>
        <taxon>Cannaceae</taxon>
        <taxon>Canna</taxon>
    </lineage>
</organism>
<sequence length="366" mass="41599">MMLIVELSISCHNDVEQERNLPADPGLRHPISDYHPNVQDDVRRAYLQKIHVNLVVMSFHKHFKILKKREEKIDAHVGGPNNLHNEALSKCEALLNQRQHLRTIVEKQTKQAQSDYRVHLFASIEIGCLLSKQGLAFHGHHHESTDSYNRVFFLEVLKFLSDRNKDIGRVTLYNSPENVKLTSPDTQRDIVCACAIETSKVIVQELGDSLFFILVDEAQDIALKEQMVVVIRFLDKLKIRKLLHLVEFSSVETDLLDNQLESYIIDMRSHQEFLNLSGMTDLATHMSLSSPPPPPPPPNLISGSCTHNDFGPHVQCPVVVVAAVTISCFCDGGIYRRRVSAMRFSTTDVCYHRKSSTTVQQPLMLF</sequence>
<dbReference type="AlphaFoldDB" id="A0AAQ3Q2G8"/>
<protein>
    <submittedName>
        <fullName evidence="2">Zinc finger MYM-type protein 1-like protein</fullName>
    </submittedName>
</protein>
<name>A0AAQ3Q2G8_9LILI</name>
<dbReference type="PANTHER" id="PTHR45749">
    <property type="match status" value="1"/>
</dbReference>
<evidence type="ECO:0000313" key="3">
    <source>
        <dbReference type="Proteomes" id="UP001327560"/>
    </source>
</evidence>
<gene>
    <name evidence="2" type="ORF">Cni_G02762</name>
</gene>
<evidence type="ECO:0000259" key="1">
    <source>
        <dbReference type="Pfam" id="PF14291"/>
    </source>
</evidence>
<dbReference type="PANTHER" id="PTHR45749:SF36">
    <property type="entry name" value="ZINC FINGER MYM-TYPE PROTEIN 1-LIKE"/>
    <property type="match status" value="1"/>
</dbReference>
<evidence type="ECO:0000313" key="2">
    <source>
        <dbReference type="EMBL" id="WOK94060.1"/>
    </source>
</evidence>
<dbReference type="Proteomes" id="UP001327560">
    <property type="component" value="Chromosome 1"/>
</dbReference>
<keyword evidence="3" id="KW-1185">Reference proteome</keyword>
<dbReference type="EMBL" id="CP136890">
    <property type="protein sequence ID" value="WOK94060.1"/>
    <property type="molecule type" value="Genomic_DNA"/>
</dbReference>